<dbReference type="InterPro" id="IPR032812">
    <property type="entry name" value="SbsA_Ig"/>
</dbReference>
<feature type="compositionally biased region" description="Low complexity" evidence="2">
    <location>
        <begin position="53"/>
        <end position="62"/>
    </location>
</feature>
<evidence type="ECO:0000256" key="3">
    <source>
        <dbReference type="SAM" id="SignalP"/>
    </source>
</evidence>
<evidence type="ECO:0000313" key="6">
    <source>
        <dbReference type="Proteomes" id="UP000242310"/>
    </source>
</evidence>
<gene>
    <name evidence="5" type="ORF">B0H94_10420</name>
</gene>
<evidence type="ECO:0000256" key="1">
    <source>
        <dbReference type="ARBA" id="ARBA00022729"/>
    </source>
</evidence>
<comment type="caution">
    <text evidence="5">The sequence shown here is derived from an EMBL/GenBank/DDBJ whole genome shotgun (WGS) entry which is preliminary data.</text>
</comment>
<organism evidence="5 6">
    <name type="scientific">Salsuginibacillus halophilus</name>
    <dbReference type="NCBI Taxonomy" id="517424"/>
    <lineage>
        <taxon>Bacteria</taxon>
        <taxon>Bacillati</taxon>
        <taxon>Bacillota</taxon>
        <taxon>Bacilli</taxon>
        <taxon>Bacillales</taxon>
        <taxon>Bacillaceae</taxon>
        <taxon>Salsuginibacillus</taxon>
    </lineage>
</organism>
<dbReference type="EMBL" id="PYAV01000004">
    <property type="protein sequence ID" value="PSL48420.1"/>
    <property type="molecule type" value="Genomic_DNA"/>
</dbReference>
<keyword evidence="1 3" id="KW-0732">Signal</keyword>
<dbReference type="Pfam" id="PF13205">
    <property type="entry name" value="Big_5"/>
    <property type="match status" value="1"/>
</dbReference>
<dbReference type="RefSeq" id="WP_106587991.1">
    <property type="nucleotide sequence ID" value="NZ_PYAV01000004.1"/>
</dbReference>
<reference evidence="5 6" key="1">
    <citation type="submission" date="2018-03" db="EMBL/GenBank/DDBJ databases">
        <title>Genomic Encyclopedia of Type Strains, Phase III (KMG-III): the genomes of soil and plant-associated and newly described type strains.</title>
        <authorList>
            <person name="Whitman W."/>
        </authorList>
    </citation>
    <scope>NUCLEOTIDE SEQUENCE [LARGE SCALE GENOMIC DNA]</scope>
    <source>
        <strain evidence="5 6">CGMCC 1.07653</strain>
    </source>
</reference>
<feature type="domain" description="SbsA Ig-like" evidence="4">
    <location>
        <begin position="378"/>
        <end position="467"/>
    </location>
</feature>
<accession>A0A2P8HQA6</accession>
<dbReference type="Gene3D" id="2.60.40.1220">
    <property type="match status" value="1"/>
</dbReference>
<sequence length="469" mass="51525">MKKPAKRLCAGLLAASLVGAGSLSTAAADQPGNQGNGSGNAPGQQNGEEENDNGNGNNNAGGPPSDITPGPPIAPMESHLDRIEDNVAEIEEAISTYFDIELGEDLEDEEAEEDESAEEDEEAEEDESADEDEEAEEDESAEEDEEAEEDESADEDEEAEEDESADEDEEAEEDESADEDEEAEEDEFAEEDEEAEESVEAADVDEDVEEDESVEEDEEVEEDESAEEDEEVEEDESAEEDKEAEEDESAEEDEEAEEDESAEEDEEVEEDESAEEDEEAEEDEDLDEELAEWENASFNSFPGRLNAQSNQLGSIEQRLSVRANHPHADGEDEAGAEVQERVDALAERIAAAEAAVQEAQEQWTSGLDEEEADERTSEESVAVDHAWNVAFSAPLNEDTVANENFLLIDEDRDVVEVDVSYDAEAQAVTLDPVDNFYEDETYDLYIRGDVEDESGTPLGSTTRMNFTVE</sequence>
<feature type="signal peptide" evidence="3">
    <location>
        <begin position="1"/>
        <end position="27"/>
    </location>
</feature>
<dbReference type="Proteomes" id="UP000242310">
    <property type="component" value="Unassembled WGS sequence"/>
</dbReference>
<name>A0A2P8HQA6_9BACI</name>
<dbReference type="AlphaFoldDB" id="A0A2P8HQA6"/>
<dbReference type="InterPro" id="IPR014755">
    <property type="entry name" value="Cu-Rt/internalin_Ig-like"/>
</dbReference>
<proteinExistence type="predicted"/>
<feature type="compositionally biased region" description="Acidic residues" evidence="2">
    <location>
        <begin position="101"/>
        <end position="292"/>
    </location>
</feature>
<evidence type="ECO:0000256" key="2">
    <source>
        <dbReference type="SAM" id="MobiDB-lite"/>
    </source>
</evidence>
<dbReference type="OrthoDB" id="2974097at2"/>
<keyword evidence="6" id="KW-1185">Reference proteome</keyword>
<feature type="region of interest" description="Disordered" evidence="2">
    <location>
        <begin position="25"/>
        <end position="337"/>
    </location>
</feature>
<evidence type="ECO:0000313" key="5">
    <source>
        <dbReference type="EMBL" id="PSL48420.1"/>
    </source>
</evidence>
<feature type="chain" id="PRO_5039048467" evidence="3">
    <location>
        <begin position="28"/>
        <end position="469"/>
    </location>
</feature>
<feature type="compositionally biased region" description="Polar residues" evidence="2">
    <location>
        <begin position="296"/>
        <end position="314"/>
    </location>
</feature>
<protein>
    <submittedName>
        <fullName evidence="5">Ig-like domain-containing protein</fullName>
    </submittedName>
</protein>
<evidence type="ECO:0000259" key="4">
    <source>
        <dbReference type="Pfam" id="PF13205"/>
    </source>
</evidence>